<dbReference type="AlphaFoldDB" id="A0A8G2BVC5"/>
<feature type="transmembrane region" description="Helical" evidence="1">
    <location>
        <begin position="172"/>
        <end position="192"/>
    </location>
</feature>
<name>A0A8G2BVC5_9BACT</name>
<dbReference type="RefSeq" id="WP_103982840.1">
    <property type="nucleotide sequence ID" value="NZ_FNVS01000005.1"/>
</dbReference>
<feature type="transmembrane region" description="Helical" evidence="1">
    <location>
        <begin position="74"/>
        <end position="97"/>
    </location>
</feature>
<keyword evidence="1" id="KW-0812">Transmembrane</keyword>
<organism evidence="2 3">
    <name type="scientific">Parabacteroides chinchillae</name>
    <dbReference type="NCBI Taxonomy" id="871327"/>
    <lineage>
        <taxon>Bacteria</taxon>
        <taxon>Pseudomonadati</taxon>
        <taxon>Bacteroidota</taxon>
        <taxon>Bacteroidia</taxon>
        <taxon>Bacteroidales</taxon>
        <taxon>Tannerellaceae</taxon>
        <taxon>Parabacteroides</taxon>
    </lineage>
</organism>
<evidence type="ECO:0000313" key="3">
    <source>
        <dbReference type="Proteomes" id="UP000236725"/>
    </source>
</evidence>
<proteinExistence type="predicted"/>
<evidence type="ECO:0000313" key="2">
    <source>
        <dbReference type="EMBL" id="SEF70892.1"/>
    </source>
</evidence>
<comment type="caution">
    <text evidence="2">The sequence shown here is derived from an EMBL/GenBank/DDBJ whole genome shotgun (WGS) entry which is preliminary data.</text>
</comment>
<sequence length="242" mass="28704">MGVFEGYVGIRLWDGQLVDDVIFSMLLLLFIAFSIVFHSNFRLFIKMLKDIVFLKERQSLFEKPVGSEWFFRNFILFQTLFLTSVSLFAIARVYGYINHLKESTVLLSIGVIFIILFLFYQFKQFLYFLFGSVFADPVRYKLWKTNYNAVMGAWGVLLYIPVLWLVFVGTHIFVPVILFAIFYILCRFVIIYKTIRIFHKKNSGLLYISLYLCGQEILPLIFLYKGIFYLYNFIETSTLLWH</sequence>
<dbReference type="EMBL" id="FNVS01000005">
    <property type="protein sequence ID" value="SEF70892.1"/>
    <property type="molecule type" value="Genomic_DNA"/>
</dbReference>
<dbReference type="Proteomes" id="UP000236725">
    <property type="component" value="Unassembled WGS sequence"/>
</dbReference>
<evidence type="ECO:0008006" key="4">
    <source>
        <dbReference type="Google" id="ProtNLM"/>
    </source>
</evidence>
<feature type="transmembrane region" description="Helical" evidence="1">
    <location>
        <begin position="204"/>
        <end position="231"/>
    </location>
</feature>
<dbReference type="Pfam" id="PF14093">
    <property type="entry name" value="DUF4271"/>
    <property type="match status" value="1"/>
</dbReference>
<keyword evidence="1" id="KW-1133">Transmembrane helix</keyword>
<protein>
    <recommendedName>
        <fullName evidence="4">DUF4271 domain-containing protein</fullName>
    </recommendedName>
</protein>
<evidence type="ECO:0000256" key="1">
    <source>
        <dbReference type="SAM" id="Phobius"/>
    </source>
</evidence>
<dbReference type="InterPro" id="IPR025367">
    <property type="entry name" value="DUF4271"/>
</dbReference>
<keyword evidence="3" id="KW-1185">Reference proteome</keyword>
<accession>A0A8G2BVC5</accession>
<feature type="transmembrane region" description="Helical" evidence="1">
    <location>
        <begin position="147"/>
        <end position="166"/>
    </location>
</feature>
<reference evidence="2 3" key="1">
    <citation type="submission" date="2016-10" db="EMBL/GenBank/DDBJ databases">
        <authorList>
            <person name="Varghese N."/>
            <person name="Submissions S."/>
        </authorList>
    </citation>
    <scope>NUCLEOTIDE SEQUENCE [LARGE SCALE GENOMIC DNA]</scope>
    <source>
        <strain evidence="2 3">DSM 29073</strain>
    </source>
</reference>
<keyword evidence="1" id="KW-0472">Membrane</keyword>
<gene>
    <name evidence="2" type="ORF">SAMN05444001_10569</name>
</gene>
<feature type="transmembrane region" description="Helical" evidence="1">
    <location>
        <begin position="21"/>
        <end position="45"/>
    </location>
</feature>